<reference evidence="1" key="1">
    <citation type="submission" date="2014-09" db="EMBL/GenBank/DDBJ databases">
        <authorList>
            <person name="Magalhaes I.L.F."/>
            <person name="Oliveira U."/>
            <person name="Santos F.R."/>
            <person name="Vidigal T.H.D.A."/>
            <person name="Brescovit A.D."/>
            <person name="Santos A.J."/>
        </authorList>
    </citation>
    <scope>NUCLEOTIDE SEQUENCE</scope>
    <source>
        <tissue evidence="1">Shoot tissue taken approximately 20 cm above the soil surface</tissue>
    </source>
</reference>
<reference evidence="1" key="2">
    <citation type="journal article" date="2015" name="Data Brief">
        <title>Shoot transcriptome of the giant reed, Arundo donax.</title>
        <authorList>
            <person name="Barrero R.A."/>
            <person name="Guerrero F.D."/>
            <person name="Moolhuijzen P."/>
            <person name="Goolsby J.A."/>
            <person name="Tidwell J."/>
            <person name="Bellgard S.E."/>
            <person name="Bellgard M.I."/>
        </authorList>
    </citation>
    <scope>NUCLEOTIDE SEQUENCE</scope>
    <source>
        <tissue evidence="1">Shoot tissue taken approximately 20 cm above the soil surface</tissue>
    </source>
</reference>
<accession>A0A0A9F501</accession>
<organism evidence="1">
    <name type="scientific">Arundo donax</name>
    <name type="common">Giant reed</name>
    <name type="synonym">Donax arundinaceus</name>
    <dbReference type="NCBI Taxonomy" id="35708"/>
    <lineage>
        <taxon>Eukaryota</taxon>
        <taxon>Viridiplantae</taxon>
        <taxon>Streptophyta</taxon>
        <taxon>Embryophyta</taxon>
        <taxon>Tracheophyta</taxon>
        <taxon>Spermatophyta</taxon>
        <taxon>Magnoliopsida</taxon>
        <taxon>Liliopsida</taxon>
        <taxon>Poales</taxon>
        <taxon>Poaceae</taxon>
        <taxon>PACMAD clade</taxon>
        <taxon>Arundinoideae</taxon>
        <taxon>Arundineae</taxon>
        <taxon>Arundo</taxon>
    </lineage>
</organism>
<name>A0A0A9F501_ARUDO</name>
<dbReference type="AlphaFoldDB" id="A0A0A9F501"/>
<protein>
    <submittedName>
        <fullName evidence="1">Uncharacterized protein</fullName>
    </submittedName>
</protein>
<dbReference type="EMBL" id="GBRH01190474">
    <property type="protein sequence ID" value="JAE07422.1"/>
    <property type="molecule type" value="Transcribed_RNA"/>
</dbReference>
<proteinExistence type="predicted"/>
<sequence length="40" mass="4657">MAINNGILAEIRFPDGKYRTKSFQSCSFCFKIRVKKRMNG</sequence>
<evidence type="ECO:0000313" key="1">
    <source>
        <dbReference type="EMBL" id="JAE07422.1"/>
    </source>
</evidence>